<name>A0A5C5YNW4_9BACT</name>
<dbReference type="OrthoDB" id="281306at2"/>
<accession>A0A5C5YNW4</accession>
<proteinExistence type="predicted"/>
<keyword evidence="2" id="KW-1185">Reference proteome</keyword>
<protein>
    <submittedName>
        <fullName evidence="1">Uncharacterized protein</fullName>
    </submittedName>
</protein>
<comment type="caution">
    <text evidence="1">The sequence shown here is derived from an EMBL/GenBank/DDBJ whole genome shotgun (WGS) entry which is preliminary data.</text>
</comment>
<evidence type="ECO:0000313" key="1">
    <source>
        <dbReference type="EMBL" id="TWT76527.1"/>
    </source>
</evidence>
<evidence type="ECO:0000313" key="2">
    <source>
        <dbReference type="Proteomes" id="UP000315010"/>
    </source>
</evidence>
<organism evidence="1 2">
    <name type="scientific">Novipirellula herctigrandis</name>
    <dbReference type="NCBI Taxonomy" id="2527986"/>
    <lineage>
        <taxon>Bacteria</taxon>
        <taxon>Pseudomonadati</taxon>
        <taxon>Planctomycetota</taxon>
        <taxon>Planctomycetia</taxon>
        <taxon>Pirellulales</taxon>
        <taxon>Pirellulaceae</taxon>
        <taxon>Novipirellula</taxon>
    </lineage>
</organism>
<dbReference type="EMBL" id="SJPJ01000002">
    <property type="protein sequence ID" value="TWT76527.1"/>
    <property type="molecule type" value="Genomic_DNA"/>
</dbReference>
<dbReference type="AlphaFoldDB" id="A0A5C5YNW4"/>
<dbReference type="Proteomes" id="UP000315010">
    <property type="component" value="Unassembled WGS sequence"/>
</dbReference>
<sequence>MSLRRLAVELIRMSRHESTTPVLVTPVEITLRADFYAALAKDIASEGGCGTRFDLVSPVGGFLQAARNILASWNVRRINRTLRQCNAKGLPVELALTANIARPASIDNFASSDQNDAQSVRPIVVGICHGLADLPKWTSPIHLTGSPNSETSLQSRLVSVDLAH</sequence>
<gene>
    <name evidence="1" type="ORF">CA13_70220</name>
</gene>
<dbReference type="RefSeq" id="WP_146404279.1">
    <property type="nucleotide sequence ID" value="NZ_SJPJ01000002.1"/>
</dbReference>
<reference evidence="1 2" key="1">
    <citation type="submission" date="2019-02" db="EMBL/GenBank/DDBJ databases">
        <title>Deep-cultivation of Planctomycetes and their phenomic and genomic characterization uncovers novel biology.</title>
        <authorList>
            <person name="Wiegand S."/>
            <person name="Jogler M."/>
            <person name="Boedeker C."/>
            <person name="Pinto D."/>
            <person name="Vollmers J."/>
            <person name="Rivas-Marin E."/>
            <person name="Kohn T."/>
            <person name="Peeters S.H."/>
            <person name="Heuer A."/>
            <person name="Rast P."/>
            <person name="Oberbeckmann S."/>
            <person name="Bunk B."/>
            <person name="Jeske O."/>
            <person name="Meyerdierks A."/>
            <person name="Storesund J.E."/>
            <person name="Kallscheuer N."/>
            <person name="Luecker S."/>
            <person name="Lage O.M."/>
            <person name="Pohl T."/>
            <person name="Merkel B.J."/>
            <person name="Hornburger P."/>
            <person name="Mueller R.-W."/>
            <person name="Bruemmer F."/>
            <person name="Labrenz M."/>
            <person name="Spormann A.M."/>
            <person name="Op Den Camp H."/>
            <person name="Overmann J."/>
            <person name="Amann R."/>
            <person name="Jetten M.S.M."/>
            <person name="Mascher T."/>
            <person name="Medema M.H."/>
            <person name="Devos D.P."/>
            <person name="Kaster A.-K."/>
            <person name="Ovreas L."/>
            <person name="Rohde M."/>
            <person name="Galperin M.Y."/>
            <person name="Jogler C."/>
        </authorList>
    </citation>
    <scope>NUCLEOTIDE SEQUENCE [LARGE SCALE GENOMIC DNA]</scope>
    <source>
        <strain evidence="1 2">CA13</strain>
    </source>
</reference>